<organism evidence="2 3">
    <name type="scientific">Melipona bicolor</name>
    <dbReference type="NCBI Taxonomy" id="60889"/>
    <lineage>
        <taxon>Eukaryota</taxon>
        <taxon>Metazoa</taxon>
        <taxon>Ecdysozoa</taxon>
        <taxon>Arthropoda</taxon>
        <taxon>Hexapoda</taxon>
        <taxon>Insecta</taxon>
        <taxon>Pterygota</taxon>
        <taxon>Neoptera</taxon>
        <taxon>Endopterygota</taxon>
        <taxon>Hymenoptera</taxon>
        <taxon>Apocrita</taxon>
        <taxon>Aculeata</taxon>
        <taxon>Apoidea</taxon>
        <taxon>Anthophila</taxon>
        <taxon>Apidae</taxon>
        <taxon>Melipona</taxon>
    </lineage>
</organism>
<feature type="non-terminal residue" evidence="2">
    <location>
        <position position="129"/>
    </location>
</feature>
<feature type="compositionally biased region" description="Basic and acidic residues" evidence="1">
    <location>
        <begin position="41"/>
        <end position="59"/>
    </location>
</feature>
<feature type="region of interest" description="Disordered" evidence="1">
    <location>
        <begin position="32"/>
        <end position="59"/>
    </location>
</feature>
<keyword evidence="3" id="KW-1185">Reference proteome</keyword>
<comment type="caution">
    <text evidence="2">The sequence shown here is derived from an EMBL/GenBank/DDBJ whole genome shotgun (WGS) entry which is preliminary data.</text>
</comment>
<reference evidence="2" key="1">
    <citation type="submission" date="2021-10" db="EMBL/GenBank/DDBJ databases">
        <title>Melipona bicolor Genome sequencing and assembly.</title>
        <authorList>
            <person name="Araujo N.S."/>
            <person name="Arias M.C."/>
        </authorList>
    </citation>
    <scope>NUCLEOTIDE SEQUENCE</scope>
    <source>
        <strain evidence="2">USP_2M_L1-L4_2017</strain>
        <tissue evidence="2">Whole body</tissue>
    </source>
</reference>
<feature type="region of interest" description="Disordered" evidence="1">
    <location>
        <begin position="80"/>
        <end position="129"/>
    </location>
</feature>
<accession>A0AA40FKJ8</accession>
<dbReference type="Proteomes" id="UP001177670">
    <property type="component" value="Unassembled WGS sequence"/>
</dbReference>
<proteinExistence type="predicted"/>
<dbReference type="AlphaFoldDB" id="A0AA40FKJ8"/>
<evidence type="ECO:0000313" key="2">
    <source>
        <dbReference type="EMBL" id="KAK1120604.1"/>
    </source>
</evidence>
<evidence type="ECO:0000313" key="3">
    <source>
        <dbReference type="Proteomes" id="UP001177670"/>
    </source>
</evidence>
<feature type="compositionally biased region" description="Basic and acidic residues" evidence="1">
    <location>
        <begin position="80"/>
        <end position="98"/>
    </location>
</feature>
<name>A0AA40FKJ8_9HYME</name>
<evidence type="ECO:0000256" key="1">
    <source>
        <dbReference type="SAM" id="MobiDB-lite"/>
    </source>
</evidence>
<gene>
    <name evidence="2" type="ORF">K0M31_012210</name>
</gene>
<sequence length="129" mass="14557">MPETRYDADILQEYNNTTEKQRVIVCEIAKTSRGRTGGPRGIRERDRCAENGGNPDKEPREWIKFQKLILHSSVTLVKRQGRESMIRDVSHGNPRNEKISSTPRGRVAPAKKRNGGWGVGGPRGSSLRY</sequence>
<protein>
    <submittedName>
        <fullName evidence="2">Uncharacterized protein</fullName>
    </submittedName>
</protein>
<dbReference type="EMBL" id="JAHYIQ010000030">
    <property type="protein sequence ID" value="KAK1120604.1"/>
    <property type="molecule type" value="Genomic_DNA"/>
</dbReference>